<evidence type="ECO:0000256" key="6">
    <source>
        <dbReference type="RuleBase" id="RU000481"/>
    </source>
</evidence>
<dbReference type="GO" id="GO:0008483">
    <property type="term" value="F:transaminase activity"/>
    <property type="evidence" value="ECO:0007669"/>
    <property type="project" value="UniProtKB-KW"/>
</dbReference>
<dbReference type="InterPro" id="IPR015421">
    <property type="entry name" value="PyrdxlP-dep_Trfase_major"/>
</dbReference>
<accession>A0A072NTN8</accession>
<dbReference type="EC" id="2.6.1.-" evidence="6"/>
<feature type="domain" description="Aminotransferase class I/classII large" evidence="7">
    <location>
        <begin position="32"/>
        <end position="380"/>
    </location>
</feature>
<dbReference type="InterPro" id="IPR015422">
    <property type="entry name" value="PyrdxlP-dep_Trfase_small"/>
</dbReference>
<evidence type="ECO:0000259" key="7">
    <source>
        <dbReference type="Pfam" id="PF00155"/>
    </source>
</evidence>
<dbReference type="InterPro" id="IPR050596">
    <property type="entry name" value="AspAT/PAT-like"/>
</dbReference>
<dbReference type="EMBL" id="JJRY01000025">
    <property type="protein sequence ID" value="KEF36575.1"/>
    <property type="molecule type" value="Genomic_DNA"/>
</dbReference>
<comment type="similarity">
    <text evidence="2 6">Belongs to the class-I pyridoxal-phosphate-dependent aminotransferase family.</text>
</comment>
<dbReference type="SUPFAM" id="SSF53383">
    <property type="entry name" value="PLP-dependent transferases"/>
    <property type="match status" value="1"/>
</dbReference>
<dbReference type="Gene3D" id="3.40.640.10">
    <property type="entry name" value="Type I PLP-dependent aspartate aminotransferase-like (Major domain)"/>
    <property type="match status" value="1"/>
</dbReference>
<dbReference type="InterPro" id="IPR004838">
    <property type="entry name" value="NHTrfase_class1_PyrdxlP-BS"/>
</dbReference>
<dbReference type="PANTHER" id="PTHR46383:SF4">
    <property type="entry name" value="AMINOTRANSFERASE"/>
    <property type="match status" value="1"/>
</dbReference>
<dbReference type="PATRIC" id="fig|1348973.3.peg.4149"/>
<dbReference type="PROSITE" id="PS00105">
    <property type="entry name" value="AA_TRANSFER_CLASS_1"/>
    <property type="match status" value="1"/>
</dbReference>
<dbReference type="Gene3D" id="3.90.1150.10">
    <property type="entry name" value="Aspartate Aminotransferase, domain 1"/>
    <property type="match status" value="1"/>
</dbReference>
<dbReference type="NCBIfam" id="NF005817">
    <property type="entry name" value="PRK07683.1"/>
    <property type="match status" value="1"/>
</dbReference>
<evidence type="ECO:0000256" key="1">
    <source>
        <dbReference type="ARBA" id="ARBA00001933"/>
    </source>
</evidence>
<keyword evidence="5" id="KW-0663">Pyridoxal phosphate</keyword>
<dbReference type="GO" id="GO:0006520">
    <property type="term" value="P:amino acid metabolic process"/>
    <property type="evidence" value="ECO:0007669"/>
    <property type="project" value="InterPro"/>
</dbReference>
<reference evidence="8 9" key="1">
    <citation type="submission" date="2014-04" db="EMBL/GenBank/DDBJ databases">
        <title>Draft genome sequence of Bacillus azotoformans MEV2011, a (co-) denitrifying strain unable to grow in the presence of oxygen.</title>
        <authorList>
            <person name="Nielsen M."/>
            <person name="Schreiber L."/>
            <person name="Finster K."/>
            <person name="Schramm A."/>
        </authorList>
    </citation>
    <scope>NUCLEOTIDE SEQUENCE [LARGE SCALE GENOMIC DNA]</scope>
    <source>
        <strain evidence="8 9">MEV2011</strain>
    </source>
</reference>
<comment type="caution">
    <text evidence="8">The sequence shown here is derived from an EMBL/GenBank/DDBJ whole genome shotgun (WGS) entry which is preliminary data.</text>
</comment>
<keyword evidence="4 6" id="KW-0808">Transferase</keyword>
<evidence type="ECO:0000313" key="9">
    <source>
        <dbReference type="Proteomes" id="UP000027936"/>
    </source>
</evidence>
<proteinExistence type="inferred from homology"/>
<evidence type="ECO:0000313" key="8">
    <source>
        <dbReference type="EMBL" id="KEF36575.1"/>
    </source>
</evidence>
<dbReference type="InterPro" id="IPR004839">
    <property type="entry name" value="Aminotransferase_I/II_large"/>
</dbReference>
<evidence type="ECO:0000256" key="4">
    <source>
        <dbReference type="ARBA" id="ARBA00022679"/>
    </source>
</evidence>
<dbReference type="Proteomes" id="UP000027936">
    <property type="component" value="Unassembled WGS sequence"/>
</dbReference>
<sequence>MIKVEHLINPKVKDIQFSGIRQFFNMVSEYEDVISLTIGQPDFSTPEGVKEAAKLAIDEDLTTYTHNAGLLSLREAAANFVKSKYGLNYNPEDEIIVTAGASQAIDIAIRTIIESGSEVILPGPAYPSYEALIKLAGGVPVFVDTRETGFKLTAEQIKDHLTEKTRCIILPYPSNPTGCTLTKQDLKEIVDVLKDEEVFVLSDEVYSELVFKGSHQSIASFPEMKEKAIVVNGISKSHSMTGWRIGFVCAPAFIAKYMLKVHQYSVACASSISQYAALEALTKGINSALTMKHEYMKRMHYGLKRLRFLGFDVNEPTGAFYMFPSISRFNMSSLEFATKLVKEAGVAVVPGSAFSKYGEGYVRLSFAYSMETLEEALNRIEQFVNNI</sequence>
<evidence type="ECO:0000256" key="5">
    <source>
        <dbReference type="ARBA" id="ARBA00022898"/>
    </source>
</evidence>
<dbReference type="Pfam" id="PF00155">
    <property type="entry name" value="Aminotran_1_2"/>
    <property type="match status" value="1"/>
</dbReference>
<evidence type="ECO:0000256" key="3">
    <source>
        <dbReference type="ARBA" id="ARBA00022576"/>
    </source>
</evidence>
<dbReference type="FunFam" id="3.40.640.10:FF:000033">
    <property type="entry name" value="Aspartate aminotransferase"/>
    <property type="match status" value="1"/>
</dbReference>
<protein>
    <recommendedName>
        <fullName evidence="6">Aminotransferase</fullName>
        <ecNumber evidence="6">2.6.1.-</ecNumber>
    </recommendedName>
</protein>
<comment type="cofactor">
    <cofactor evidence="1 6">
        <name>pyridoxal 5'-phosphate</name>
        <dbReference type="ChEBI" id="CHEBI:597326"/>
    </cofactor>
</comment>
<dbReference type="AlphaFoldDB" id="A0A072NTN8"/>
<dbReference type="InterPro" id="IPR015424">
    <property type="entry name" value="PyrdxlP-dep_Trfase"/>
</dbReference>
<evidence type="ECO:0000256" key="2">
    <source>
        <dbReference type="ARBA" id="ARBA00007441"/>
    </source>
</evidence>
<dbReference type="PANTHER" id="PTHR46383">
    <property type="entry name" value="ASPARTATE AMINOTRANSFERASE"/>
    <property type="match status" value="1"/>
</dbReference>
<dbReference type="GO" id="GO:0030170">
    <property type="term" value="F:pyridoxal phosphate binding"/>
    <property type="evidence" value="ECO:0007669"/>
    <property type="project" value="InterPro"/>
</dbReference>
<keyword evidence="3 6" id="KW-0032">Aminotransferase</keyword>
<name>A0A072NTN8_SCHAZ</name>
<gene>
    <name evidence="8" type="ORF">M670_04268</name>
</gene>
<dbReference type="CDD" id="cd00609">
    <property type="entry name" value="AAT_like"/>
    <property type="match status" value="1"/>
</dbReference>
<organism evidence="8 9">
    <name type="scientific">Schinkia azotoformans MEV2011</name>
    <dbReference type="NCBI Taxonomy" id="1348973"/>
    <lineage>
        <taxon>Bacteria</taxon>
        <taxon>Bacillati</taxon>
        <taxon>Bacillota</taxon>
        <taxon>Bacilli</taxon>
        <taxon>Bacillales</taxon>
        <taxon>Bacillaceae</taxon>
        <taxon>Calidifontibacillus/Schinkia group</taxon>
        <taxon>Schinkia</taxon>
    </lineage>
</organism>